<reference evidence="3 4" key="1">
    <citation type="journal article" date="2003" name="Proc. Natl. Acad. Sci. U.S.A.">
        <title>Complete genome sequence of the marine planctomycete Pirellula sp. strain 1.</title>
        <authorList>
            <person name="Gloeckner F.O."/>
            <person name="Kube M."/>
            <person name="Bauer M."/>
            <person name="Teeling H."/>
            <person name="Lombardot T."/>
            <person name="Ludwig W."/>
            <person name="Gade D."/>
            <person name="Beck A."/>
            <person name="Borzym K."/>
            <person name="Heitmann K."/>
            <person name="Rabus R."/>
            <person name="Schlesner H."/>
            <person name="Amann R."/>
            <person name="Reinhardt R."/>
        </authorList>
    </citation>
    <scope>NUCLEOTIDE SEQUENCE [LARGE SCALE GENOMIC DNA]</scope>
    <source>
        <strain evidence="4">DSM 10527 / NCIMB 13988 / SH1</strain>
    </source>
</reference>
<gene>
    <name evidence="3" type="ordered locus">RB473</name>
</gene>
<dbReference type="Proteomes" id="UP000001025">
    <property type="component" value="Chromosome"/>
</dbReference>
<evidence type="ECO:0000313" key="4">
    <source>
        <dbReference type="Proteomes" id="UP000001025"/>
    </source>
</evidence>
<proteinExistence type="predicted"/>
<feature type="chain" id="PRO_5004292276" evidence="2">
    <location>
        <begin position="33"/>
        <end position="76"/>
    </location>
</feature>
<sequence length="76" mass="8409">MILGYHERSLSIRRLRVRVPSASLLKSPAVSAGLFLCAAATPSGVTRSRIRQEFGSSLPGFDPRHDRAHIDRVHDD</sequence>
<protein>
    <submittedName>
        <fullName evidence="3">Uncharacterized protein</fullName>
    </submittedName>
</protein>
<evidence type="ECO:0000313" key="3">
    <source>
        <dbReference type="EMBL" id="CAD71606.1"/>
    </source>
</evidence>
<keyword evidence="4" id="KW-1185">Reference proteome</keyword>
<feature type="compositionally biased region" description="Basic and acidic residues" evidence="1">
    <location>
        <begin position="62"/>
        <end position="76"/>
    </location>
</feature>
<dbReference type="InParanoid" id="Q7UYN6"/>
<keyword evidence="2" id="KW-0732">Signal</keyword>
<dbReference type="AlphaFoldDB" id="Q7UYN6"/>
<dbReference type="STRING" id="243090.RB473"/>
<evidence type="ECO:0000256" key="2">
    <source>
        <dbReference type="SAM" id="SignalP"/>
    </source>
</evidence>
<dbReference type="EMBL" id="BX294133">
    <property type="protein sequence ID" value="CAD71606.1"/>
    <property type="molecule type" value="Genomic_DNA"/>
</dbReference>
<dbReference type="EnsemblBacteria" id="CAD71606">
    <property type="protein sequence ID" value="CAD71606"/>
    <property type="gene ID" value="RB473"/>
</dbReference>
<organism evidence="3 4">
    <name type="scientific">Rhodopirellula baltica (strain DSM 10527 / NCIMB 13988 / SH1)</name>
    <dbReference type="NCBI Taxonomy" id="243090"/>
    <lineage>
        <taxon>Bacteria</taxon>
        <taxon>Pseudomonadati</taxon>
        <taxon>Planctomycetota</taxon>
        <taxon>Planctomycetia</taxon>
        <taxon>Pirellulales</taxon>
        <taxon>Pirellulaceae</taxon>
        <taxon>Rhodopirellula</taxon>
    </lineage>
</organism>
<feature type="signal peptide" evidence="2">
    <location>
        <begin position="1"/>
        <end position="32"/>
    </location>
</feature>
<dbReference type="KEGG" id="rba:RB473"/>
<evidence type="ECO:0000256" key="1">
    <source>
        <dbReference type="SAM" id="MobiDB-lite"/>
    </source>
</evidence>
<name>Q7UYN6_RHOBA</name>
<dbReference type="HOGENOM" id="CLU_2652042_0_0_0"/>
<feature type="region of interest" description="Disordered" evidence="1">
    <location>
        <begin position="56"/>
        <end position="76"/>
    </location>
</feature>
<accession>Q7UYN6</accession>